<dbReference type="SUPFAM" id="SSF57701">
    <property type="entry name" value="Zn2/Cys6 DNA-binding domain"/>
    <property type="match status" value="1"/>
</dbReference>
<evidence type="ECO:0000313" key="4">
    <source>
        <dbReference type="Proteomes" id="UP000807353"/>
    </source>
</evidence>
<dbReference type="GO" id="GO:0000981">
    <property type="term" value="F:DNA-binding transcription factor activity, RNA polymerase II-specific"/>
    <property type="evidence" value="ECO:0007669"/>
    <property type="project" value="InterPro"/>
</dbReference>
<dbReference type="CDD" id="cd00067">
    <property type="entry name" value="GAL4"/>
    <property type="match status" value="1"/>
</dbReference>
<comment type="caution">
    <text evidence="3">The sequence shown here is derived from an EMBL/GenBank/DDBJ whole genome shotgun (WGS) entry which is preliminary data.</text>
</comment>
<name>A0A9P5YI78_9AGAR</name>
<accession>A0A9P5YI78</accession>
<dbReference type="Proteomes" id="UP000807353">
    <property type="component" value="Unassembled WGS sequence"/>
</dbReference>
<dbReference type="InterPro" id="IPR036864">
    <property type="entry name" value="Zn2-C6_fun-type_DNA-bd_sf"/>
</dbReference>
<keyword evidence="4" id="KW-1185">Reference proteome</keyword>
<organism evidence="3 4">
    <name type="scientific">Collybia nuda</name>
    <dbReference type="NCBI Taxonomy" id="64659"/>
    <lineage>
        <taxon>Eukaryota</taxon>
        <taxon>Fungi</taxon>
        <taxon>Dikarya</taxon>
        <taxon>Basidiomycota</taxon>
        <taxon>Agaricomycotina</taxon>
        <taxon>Agaricomycetes</taxon>
        <taxon>Agaricomycetidae</taxon>
        <taxon>Agaricales</taxon>
        <taxon>Tricholomatineae</taxon>
        <taxon>Clitocybaceae</taxon>
        <taxon>Collybia</taxon>
    </lineage>
</organism>
<dbReference type="EMBL" id="MU150231">
    <property type="protein sequence ID" value="KAF9469110.1"/>
    <property type="molecule type" value="Genomic_DNA"/>
</dbReference>
<dbReference type="AlphaFoldDB" id="A0A9P5YI78"/>
<feature type="region of interest" description="Disordered" evidence="1">
    <location>
        <begin position="1"/>
        <end position="31"/>
    </location>
</feature>
<dbReference type="OrthoDB" id="2260578at2759"/>
<evidence type="ECO:0000256" key="1">
    <source>
        <dbReference type="SAM" id="MobiDB-lite"/>
    </source>
</evidence>
<dbReference type="InterPro" id="IPR001138">
    <property type="entry name" value="Zn2Cys6_DnaBD"/>
</dbReference>
<dbReference type="PROSITE" id="PS50048">
    <property type="entry name" value="ZN2_CY6_FUNGAL_2"/>
    <property type="match status" value="1"/>
</dbReference>
<feature type="domain" description="Zn(2)-C6 fungal-type" evidence="2">
    <location>
        <begin position="36"/>
        <end position="66"/>
    </location>
</feature>
<feature type="compositionally biased region" description="Low complexity" evidence="1">
    <location>
        <begin position="7"/>
        <end position="21"/>
    </location>
</feature>
<reference evidence="3" key="1">
    <citation type="submission" date="2020-11" db="EMBL/GenBank/DDBJ databases">
        <authorList>
            <consortium name="DOE Joint Genome Institute"/>
            <person name="Ahrendt S."/>
            <person name="Riley R."/>
            <person name="Andreopoulos W."/>
            <person name="Labutti K."/>
            <person name="Pangilinan J."/>
            <person name="Ruiz-Duenas F.J."/>
            <person name="Barrasa J.M."/>
            <person name="Sanchez-Garcia M."/>
            <person name="Camarero S."/>
            <person name="Miyauchi S."/>
            <person name="Serrano A."/>
            <person name="Linde D."/>
            <person name="Babiker R."/>
            <person name="Drula E."/>
            <person name="Ayuso-Fernandez I."/>
            <person name="Pacheco R."/>
            <person name="Padilla G."/>
            <person name="Ferreira P."/>
            <person name="Barriuso J."/>
            <person name="Kellner H."/>
            <person name="Castanera R."/>
            <person name="Alfaro M."/>
            <person name="Ramirez L."/>
            <person name="Pisabarro A.G."/>
            <person name="Kuo A."/>
            <person name="Tritt A."/>
            <person name="Lipzen A."/>
            <person name="He G."/>
            <person name="Yan M."/>
            <person name="Ng V."/>
            <person name="Cullen D."/>
            <person name="Martin F."/>
            <person name="Rosso M.-N."/>
            <person name="Henrissat B."/>
            <person name="Hibbett D."/>
            <person name="Martinez A.T."/>
            <person name="Grigoriev I.V."/>
        </authorList>
    </citation>
    <scope>NUCLEOTIDE SEQUENCE</scope>
    <source>
        <strain evidence="3">CBS 247.69</strain>
    </source>
</reference>
<dbReference type="Gene3D" id="4.10.240.10">
    <property type="entry name" value="Zn(2)-C6 fungal-type DNA-binding domain"/>
    <property type="match status" value="1"/>
</dbReference>
<evidence type="ECO:0000259" key="2">
    <source>
        <dbReference type="PROSITE" id="PS50048"/>
    </source>
</evidence>
<dbReference type="SMART" id="SM00066">
    <property type="entry name" value="GAL4"/>
    <property type="match status" value="1"/>
</dbReference>
<gene>
    <name evidence="3" type="ORF">BDZ94DRAFT_571936</name>
</gene>
<sequence length="221" mass="24700">MGSSRISSNFFLPPTNSNSSPPILPPSMHPRRTPMACSTCRQRKVKCIPNDTQPERTCRRCTIRNLPYQVLQPGLNTIMPSFPVASNNNLALISSPHFAEGLCHAVPRLPDFSQELAMYFDHGVNADVPVRFSSLQQNCSTHGFLPTFPNSHEANPWLGQILSRPLENNSLSFEINSDNAPEDMASYQVPLNSMEYHNLPPPDINYLYQNSGYNPSGERRG</sequence>
<dbReference type="Pfam" id="PF00172">
    <property type="entry name" value="Zn_clus"/>
    <property type="match status" value="1"/>
</dbReference>
<evidence type="ECO:0000313" key="3">
    <source>
        <dbReference type="EMBL" id="KAF9469110.1"/>
    </source>
</evidence>
<dbReference type="GO" id="GO:0008270">
    <property type="term" value="F:zinc ion binding"/>
    <property type="evidence" value="ECO:0007669"/>
    <property type="project" value="InterPro"/>
</dbReference>
<proteinExistence type="predicted"/>
<protein>
    <recommendedName>
        <fullName evidence="2">Zn(2)-C6 fungal-type domain-containing protein</fullName>
    </recommendedName>
</protein>